<dbReference type="OrthoDB" id="76567at2759"/>
<organism evidence="1 2">
    <name type="scientific">Trichomonascus ciferrii</name>
    <dbReference type="NCBI Taxonomy" id="44093"/>
    <lineage>
        <taxon>Eukaryota</taxon>
        <taxon>Fungi</taxon>
        <taxon>Dikarya</taxon>
        <taxon>Ascomycota</taxon>
        <taxon>Saccharomycotina</taxon>
        <taxon>Dipodascomycetes</taxon>
        <taxon>Dipodascales</taxon>
        <taxon>Trichomonascaceae</taxon>
        <taxon>Trichomonascus</taxon>
        <taxon>Trichomonascus ciferrii complex</taxon>
    </lineage>
</organism>
<comment type="caution">
    <text evidence="1">The sequence shown here is derived from an EMBL/GenBank/DDBJ whole genome shotgun (WGS) entry which is preliminary data.</text>
</comment>
<sequence length="507" mass="56773">MVDMASNASLIGEGGGQSTTFNGDNEIDPHLDGVWICFDFNDAKWTEQLRNFLSNSSSQDADILICIQGVTTDSIDLVDGRLDKLNIKGRRSFYPRNQTFCIKIVYEEHEEIRILLMDFLMDNLSLLGAHEKYLWSHGSARTTYDDGGAKEPDDSFLPYHAAISTFLGKRRDCRQISVEVALSETLQRLNADIRKWLVKTRLQTRTAVGVKVDQRRLRSVVTVWDFSSEGLCQLHDELVAGGANADDIEFLRRCLTVTISQDIQQMDWFLGFSSVTNQTNLRTFYQNNRDPMSDGREGLDDFPPPTFDPLNKSVGHGSNAFTELEEFQNATGAAPTNLGRHIINAADNDQPQTPETLSNTYEELLEAECERLLRLSEPDKVEITFRSGTPRYVGGVTNIPLRTGSLIGFEAGRKAGSSIVLDEPFLESLFEEGMFGGNIRGGVRLNLSEIGIAYIAYTSGIGQRVDTIPLNQAIDLVAQTKNVRPDYLLCTYVARHFIRPEFQGHYV</sequence>
<name>A0A642UFY8_9ASCO</name>
<keyword evidence="2" id="KW-1185">Reference proteome</keyword>
<reference evidence="1" key="1">
    <citation type="journal article" date="2019" name="G3 (Bethesda)">
        <title>Genome Assemblies of Two Rare Opportunistic Yeast Pathogens: Diutina rugosa (syn. Candida rugosa) and Trichomonascus ciferrii (syn. Candida ciferrii).</title>
        <authorList>
            <person name="Mixao V."/>
            <person name="Saus E."/>
            <person name="Hansen A.P."/>
            <person name="Lass-Florl C."/>
            <person name="Gabaldon T."/>
        </authorList>
    </citation>
    <scope>NUCLEOTIDE SEQUENCE</scope>
    <source>
        <strain evidence="1">CBS 4856</strain>
    </source>
</reference>
<protein>
    <submittedName>
        <fullName evidence="1">Uncharacterized protein</fullName>
    </submittedName>
</protein>
<dbReference type="EMBL" id="SWFS01000549">
    <property type="protein sequence ID" value="KAA8898246.1"/>
    <property type="molecule type" value="Genomic_DNA"/>
</dbReference>
<accession>A0A642UFY8</accession>
<proteinExistence type="predicted"/>
<dbReference type="AlphaFoldDB" id="A0A642UFY8"/>
<gene>
    <name evidence="1" type="ORF">TRICI_006614</name>
</gene>
<dbReference type="VEuPathDB" id="FungiDB:TRICI_006614"/>
<evidence type="ECO:0000313" key="1">
    <source>
        <dbReference type="EMBL" id="KAA8898246.1"/>
    </source>
</evidence>
<dbReference type="Proteomes" id="UP000761534">
    <property type="component" value="Unassembled WGS sequence"/>
</dbReference>
<evidence type="ECO:0000313" key="2">
    <source>
        <dbReference type="Proteomes" id="UP000761534"/>
    </source>
</evidence>